<keyword evidence="2" id="KW-1185">Reference proteome</keyword>
<name>A0ABQ7CVM2_BRACR</name>
<evidence type="ECO:0000313" key="1">
    <source>
        <dbReference type="EMBL" id="KAF3563148.1"/>
    </source>
</evidence>
<sequence length="64" mass="6936">MVPTIMETGSSLQEHGIKSGSIKKKYNGVTILVDGASRKDVSSVVSHMRPGNISFYLSIYLHAV</sequence>
<reference evidence="1 2" key="1">
    <citation type="journal article" date="2020" name="BMC Genomics">
        <title>Intraspecific diversification of the crop wild relative Brassica cretica Lam. using demographic model selection.</title>
        <authorList>
            <person name="Kioukis A."/>
            <person name="Michalopoulou V.A."/>
            <person name="Briers L."/>
            <person name="Pirintsos S."/>
            <person name="Studholme D.J."/>
            <person name="Pavlidis P."/>
            <person name="Sarris P.F."/>
        </authorList>
    </citation>
    <scope>NUCLEOTIDE SEQUENCE [LARGE SCALE GENOMIC DNA]</scope>
    <source>
        <strain evidence="2">cv. PFS-1207/04</strain>
    </source>
</reference>
<dbReference type="EMBL" id="QGKV02000759">
    <property type="protein sequence ID" value="KAF3563148.1"/>
    <property type="molecule type" value="Genomic_DNA"/>
</dbReference>
<comment type="caution">
    <text evidence="1">The sequence shown here is derived from an EMBL/GenBank/DDBJ whole genome shotgun (WGS) entry which is preliminary data.</text>
</comment>
<evidence type="ECO:0000313" key="2">
    <source>
        <dbReference type="Proteomes" id="UP000266723"/>
    </source>
</evidence>
<accession>A0ABQ7CVM2</accession>
<gene>
    <name evidence="1" type="ORF">DY000_02013050</name>
</gene>
<organism evidence="1 2">
    <name type="scientific">Brassica cretica</name>
    <name type="common">Mustard</name>
    <dbReference type="NCBI Taxonomy" id="69181"/>
    <lineage>
        <taxon>Eukaryota</taxon>
        <taxon>Viridiplantae</taxon>
        <taxon>Streptophyta</taxon>
        <taxon>Embryophyta</taxon>
        <taxon>Tracheophyta</taxon>
        <taxon>Spermatophyta</taxon>
        <taxon>Magnoliopsida</taxon>
        <taxon>eudicotyledons</taxon>
        <taxon>Gunneridae</taxon>
        <taxon>Pentapetalae</taxon>
        <taxon>rosids</taxon>
        <taxon>malvids</taxon>
        <taxon>Brassicales</taxon>
        <taxon>Brassicaceae</taxon>
        <taxon>Brassiceae</taxon>
        <taxon>Brassica</taxon>
    </lineage>
</organism>
<dbReference type="Proteomes" id="UP000266723">
    <property type="component" value="Unassembled WGS sequence"/>
</dbReference>
<proteinExistence type="predicted"/>
<protein>
    <submittedName>
        <fullName evidence="1">Uncharacterized protein</fullName>
    </submittedName>
</protein>